<dbReference type="Proteomes" id="UP000663823">
    <property type="component" value="Unassembled WGS sequence"/>
</dbReference>
<gene>
    <name evidence="1" type="ORF">OTI717_LOCUS42606</name>
</gene>
<evidence type="ECO:0000313" key="2">
    <source>
        <dbReference type="Proteomes" id="UP000663823"/>
    </source>
</evidence>
<dbReference type="EMBL" id="CAJOAX010053085">
    <property type="protein sequence ID" value="CAF4319638.1"/>
    <property type="molecule type" value="Genomic_DNA"/>
</dbReference>
<protein>
    <submittedName>
        <fullName evidence="1">Uncharacterized protein</fullName>
    </submittedName>
</protein>
<dbReference type="AlphaFoldDB" id="A0A820J3M3"/>
<name>A0A820J3M3_9BILA</name>
<comment type="caution">
    <text evidence="1">The sequence shown here is derived from an EMBL/GenBank/DDBJ whole genome shotgun (WGS) entry which is preliminary data.</text>
</comment>
<accession>A0A820J3M3</accession>
<proteinExistence type="predicted"/>
<feature type="non-terminal residue" evidence="1">
    <location>
        <position position="1"/>
    </location>
</feature>
<sequence length="73" mass="8493">MIIKRVLKLIREYYNTSYQQISTPSSNFTIQSLDTFATNNNNINQILTTNNDWYKEQGLLVESITPPLHSKND</sequence>
<organism evidence="1 2">
    <name type="scientific">Rotaria sordida</name>
    <dbReference type="NCBI Taxonomy" id="392033"/>
    <lineage>
        <taxon>Eukaryota</taxon>
        <taxon>Metazoa</taxon>
        <taxon>Spiralia</taxon>
        <taxon>Gnathifera</taxon>
        <taxon>Rotifera</taxon>
        <taxon>Eurotatoria</taxon>
        <taxon>Bdelloidea</taxon>
        <taxon>Philodinida</taxon>
        <taxon>Philodinidae</taxon>
        <taxon>Rotaria</taxon>
    </lineage>
</organism>
<evidence type="ECO:0000313" key="1">
    <source>
        <dbReference type="EMBL" id="CAF4319638.1"/>
    </source>
</evidence>
<reference evidence="1" key="1">
    <citation type="submission" date="2021-02" db="EMBL/GenBank/DDBJ databases">
        <authorList>
            <person name="Nowell W R."/>
        </authorList>
    </citation>
    <scope>NUCLEOTIDE SEQUENCE</scope>
</reference>